<accession>A0A0D2DXL4</accession>
<dbReference type="SUPFAM" id="SSF48371">
    <property type="entry name" value="ARM repeat"/>
    <property type="match status" value="1"/>
</dbReference>
<dbReference type="Gene3D" id="1.25.10.10">
    <property type="entry name" value="Leucine-rich Repeat Variant"/>
    <property type="match status" value="1"/>
</dbReference>
<dbReference type="InterPro" id="IPR011989">
    <property type="entry name" value="ARM-like"/>
</dbReference>
<comment type="subcellular location">
    <subcellularLocation>
        <location evidence="1">Nucleus</location>
    </subcellularLocation>
</comment>
<reference evidence="6 7" key="1">
    <citation type="submission" date="2015-01" db="EMBL/GenBank/DDBJ databases">
        <title>The Genome Sequence of Exophiala oligosperma CBS72588.</title>
        <authorList>
            <consortium name="The Broad Institute Genomics Platform"/>
            <person name="Cuomo C."/>
            <person name="de Hoog S."/>
            <person name="Gorbushina A."/>
            <person name="Stielow B."/>
            <person name="Teixiera M."/>
            <person name="Abouelleil A."/>
            <person name="Chapman S.B."/>
            <person name="Priest M."/>
            <person name="Young S.K."/>
            <person name="Wortman J."/>
            <person name="Nusbaum C."/>
            <person name="Birren B."/>
        </authorList>
    </citation>
    <scope>NUCLEOTIDE SEQUENCE [LARGE SCALE GENOMIC DNA]</scope>
    <source>
        <strain evidence="6 7">CBS 72588</strain>
    </source>
</reference>
<dbReference type="OrthoDB" id="2016913at2759"/>
<keyword evidence="4" id="KW-0653">Protein transport</keyword>
<sequence length="1019" mass="112570">MERLVLELNDPGNQAAPERIHDIQRQIQRLQRDRSAWQGGLDLLQHDEALLRFYGALTLTIKINADWDNDGIGKNDQMREQLLGTLVNHYSRLVTLPDSNFVLQKLCSTLVTFFAKPDSGWQMPIRHVLACLMSGQYVPETALPDMQQLLEATTTCSDVQLRGILMLVRIMAEDLTSNTSSAAIESSIADRLAANCLDTWQLLEFSLHRVIKAEHKPDGSLMLSLAPEDMFHAILQAMPFWTGSIKHGRLHMAKEVVDKIETIAKGCIAVTMNLFDRDFAVGDVLQLLLSLQQVSPGLLRESAQNYPASIADSHAAKIIVDGLVRGDFSPNGILYVDLLESIMSQVDTSTRVYLDSRRYHEIIQTLRRLLRCDGIAVIEDPVCQIALEKVTDIVEGSTDWEQDQVEDFIYEVAADACDACLIKVKIPEDQMSNGTSDWDADDRAKFQDFRYDVHDFFQSAFTVLGTGVVQGIVKTIISQGTTPDWSTFEAAMFCLTAYSDTMASEPEVYDELITTVLGSHPWGYVLTAGSTVPDRARQTCIRFIADSVVYLQRHSESMTLVLNFLFSSLHLQASASAASKAIYSLCDSHRRALMQALPQFMASLMAADDLGATEEHRLYAAVAAIVQALPSEEHKIEPLRRLLSSIRSLNEVLTGATEDEDELLRLCIDAVQTLASIGKGLRSPHDVPIDLEPSADEQAAFWHTGPGADLQLNVLDTFKAIIHKAPNQADVSFIEACCDFIRSGFTEQNPSPFKFPDLVALDIVVPWITISNPSIDMSMACASSFLASAESRNIQSCVRGVLHQVATNQELLLSTHRRVYANQYNEPLPSTPFSSASLDFLARTLLKFGSTWFASPDSLQTGTVAIELALLVMAESDTLPRRSASSFFATLVDCSGRGGPLDTAACQTISDLLQTFGSSILSMIVRLLGGECARSEIESLTDALKKFIQRQPMLSKLVLREAVKQEAGVMSEKALQTTTIEQRNRFVAQVEGLRGGRKTNDVVKEFWISCKGSGFGYIA</sequence>
<dbReference type="HOGENOM" id="CLU_005271_0_0_1"/>
<dbReference type="GeneID" id="27352149"/>
<keyword evidence="7" id="KW-1185">Reference proteome</keyword>
<dbReference type="GO" id="GO:0005737">
    <property type="term" value="C:cytoplasm"/>
    <property type="evidence" value="ECO:0007669"/>
    <property type="project" value="TreeGrafter"/>
</dbReference>
<dbReference type="GO" id="GO:0006606">
    <property type="term" value="P:protein import into nucleus"/>
    <property type="evidence" value="ECO:0007669"/>
    <property type="project" value="TreeGrafter"/>
</dbReference>
<dbReference type="InterPro" id="IPR057942">
    <property type="entry name" value="TPR_TNPO3_IPO13_3rd"/>
</dbReference>
<name>A0A0D2DXL4_9EURO</name>
<dbReference type="EMBL" id="KN847332">
    <property type="protein sequence ID" value="KIW47375.1"/>
    <property type="molecule type" value="Genomic_DNA"/>
</dbReference>
<dbReference type="GO" id="GO:0005634">
    <property type="term" value="C:nucleus"/>
    <property type="evidence" value="ECO:0007669"/>
    <property type="project" value="UniProtKB-SubCell"/>
</dbReference>
<keyword evidence="3" id="KW-0813">Transport</keyword>
<dbReference type="RefSeq" id="XP_016267591.1">
    <property type="nucleotide sequence ID" value="XM_016400538.1"/>
</dbReference>
<evidence type="ECO:0000313" key="7">
    <source>
        <dbReference type="Proteomes" id="UP000053342"/>
    </source>
</evidence>
<proteinExistence type="inferred from homology"/>
<comment type="similarity">
    <text evidence="2">Belongs to the importin beta family.</text>
</comment>
<organism evidence="6 7">
    <name type="scientific">Exophiala oligosperma</name>
    <dbReference type="NCBI Taxonomy" id="215243"/>
    <lineage>
        <taxon>Eukaryota</taxon>
        <taxon>Fungi</taxon>
        <taxon>Dikarya</taxon>
        <taxon>Ascomycota</taxon>
        <taxon>Pezizomycotina</taxon>
        <taxon>Eurotiomycetes</taxon>
        <taxon>Chaetothyriomycetidae</taxon>
        <taxon>Chaetothyriales</taxon>
        <taxon>Herpotrichiellaceae</taxon>
        <taxon>Exophiala</taxon>
    </lineage>
</organism>
<keyword evidence="5" id="KW-0539">Nucleus</keyword>
<evidence type="ECO:0000313" key="6">
    <source>
        <dbReference type="EMBL" id="KIW47375.1"/>
    </source>
</evidence>
<dbReference type="Pfam" id="PF24140">
    <property type="entry name" value="TPR_TNPO3_IPO13_3rd"/>
    <property type="match status" value="1"/>
</dbReference>
<dbReference type="InterPro" id="IPR016024">
    <property type="entry name" value="ARM-type_fold"/>
</dbReference>
<dbReference type="PANTHER" id="PTHR12363:SF33">
    <property type="entry name" value="IMPORTIN-13"/>
    <property type="match status" value="1"/>
</dbReference>
<evidence type="ECO:0000256" key="4">
    <source>
        <dbReference type="ARBA" id="ARBA00022927"/>
    </source>
</evidence>
<dbReference type="PANTHER" id="PTHR12363">
    <property type="entry name" value="TRANSPORTIN 3 AND IMPORTIN 13"/>
    <property type="match status" value="1"/>
</dbReference>
<evidence type="ECO:0000256" key="1">
    <source>
        <dbReference type="ARBA" id="ARBA00004123"/>
    </source>
</evidence>
<dbReference type="VEuPathDB" id="FungiDB:PV06_00075"/>
<evidence type="ECO:0008006" key="8">
    <source>
        <dbReference type="Google" id="ProtNLM"/>
    </source>
</evidence>
<evidence type="ECO:0000256" key="5">
    <source>
        <dbReference type="ARBA" id="ARBA00023242"/>
    </source>
</evidence>
<dbReference type="AlphaFoldDB" id="A0A0D2DXL4"/>
<protein>
    <recommendedName>
        <fullName evidence="8">Importin N-terminal domain-containing protein</fullName>
    </recommendedName>
</protein>
<evidence type="ECO:0000256" key="2">
    <source>
        <dbReference type="ARBA" id="ARBA00007991"/>
    </source>
</evidence>
<evidence type="ECO:0000256" key="3">
    <source>
        <dbReference type="ARBA" id="ARBA00022448"/>
    </source>
</evidence>
<dbReference type="Proteomes" id="UP000053342">
    <property type="component" value="Unassembled WGS sequence"/>
</dbReference>
<dbReference type="InterPro" id="IPR051345">
    <property type="entry name" value="Importin_beta-like_NTR"/>
</dbReference>
<gene>
    <name evidence="6" type="ORF">PV06_00075</name>
</gene>
<dbReference type="STRING" id="215243.A0A0D2DXL4"/>